<dbReference type="CDD" id="cd17324">
    <property type="entry name" value="MFS_NepI_like"/>
    <property type="match status" value="1"/>
</dbReference>
<organism evidence="9 10">
    <name type="scientific">Tautonia plasticadhaerens</name>
    <dbReference type="NCBI Taxonomy" id="2527974"/>
    <lineage>
        <taxon>Bacteria</taxon>
        <taxon>Pseudomonadati</taxon>
        <taxon>Planctomycetota</taxon>
        <taxon>Planctomycetia</taxon>
        <taxon>Isosphaerales</taxon>
        <taxon>Isosphaeraceae</taxon>
        <taxon>Tautonia</taxon>
    </lineage>
</organism>
<feature type="region of interest" description="Disordered" evidence="6">
    <location>
        <begin position="398"/>
        <end position="439"/>
    </location>
</feature>
<evidence type="ECO:0000313" key="10">
    <source>
        <dbReference type="Proteomes" id="UP000317835"/>
    </source>
</evidence>
<feature type="transmembrane region" description="Helical" evidence="7">
    <location>
        <begin position="214"/>
        <end position="238"/>
    </location>
</feature>
<dbReference type="GO" id="GO:0005886">
    <property type="term" value="C:plasma membrane"/>
    <property type="evidence" value="ECO:0007669"/>
    <property type="project" value="UniProtKB-SubCell"/>
</dbReference>
<feature type="transmembrane region" description="Helical" evidence="7">
    <location>
        <begin position="304"/>
        <end position="323"/>
    </location>
</feature>
<comment type="subcellular location">
    <subcellularLocation>
        <location evidence="1">Cell membrane</location>
        <topology evidence="1">Multi-pass membrane protein</topology>
    </subcellularLocation>
</comment>
<dbReference type="GO" id="GO:0022857">
    <property type="term" value="F:transmembrane transporter activity"/>
    <property type="evidence" value="ECO:0007669"/>
    <property type="project" value="InterPro"/>
</dbReference>
<dbReference type="EMBL" id="CP036426">
    <property type="protein sequence ID" value="QDV38223.1"/>
    <property type="molecule type" value="Genomic_DNA"/>
</dbReference>
<dbReference type="Gene3D" id="1.20.1250.20">
    <property type="entry name" value="MFS general substrate transporter like domains"/>
    <property type="match status" value="1"/>
</dbReference>
<sequence length="439" mass="44592">MPQDMRSIAEISDEGRVRAELAMAIGGFGIGTGEFVIMGLLPDIADSAGVSVPGAGYAISSYALGVVVGAPVIAVLSARCRRHVLLAALMAWFAVGNLASALTSGLPSLVAARFLAGLPHGAYFGVASLVAASLVPPERRAQAVGRMMLGLTGATVLGVPLATGLGQWLGWRAAFALVAIIGAVSCASILAFVPRRPADLRASPLRELGALRRGQVMLTLGIGSVGLGGLFCVFSYITPTMTQVAGLPGRLMPAVLAVFGVGMVSGNLLGARLADRALMPTIGGVLAWNVATMGTFSFAATDPWLAMASVLLIGHGVALVPALQVRLMDVAEDAQTLAASLNHSAFNVANALGAWLGGVAIQAGLGWTSTGWVGASLAVVGLAIFFASAAGARVRRRTLRGPVPRRGGGCPARASPQSRERSGTSPASPTRLLGAEHPA</sequence>
<dbReference type="PRINTS" id="PR01035">
    <property type="entry name" value="TCRTETA"/>
</dbReference>
<feature type="transmembrane region" description="Helical" evidence="7">
    <location>
        <begin position="83"/>
        <end position="102"/>
    </location>
</feature>
<dbReference type="PANTHER" id="PTHR43124:SF3">
    <property type="entry name" value="CHLORAMPHENICOL EFFLUX PUMP RV0191"/>
    <property type="match status" value="1"/>
</dbReference>
<evidence type="ECO:0000256" key="4">
    <source>
        <dbReference type="ARBA" id="ARBA00022989"/>
    </source>
</evidence>
<dbReference type="InterPro" id="IPR036259">
    <property type="entry name" value="MFS_trans_sf"/>
</dbReference>
<dbReference type="InterPro" id="IPR001958">
    <property type="entry name" value="Tet-R_TetA/multi-R_MdtG-like"/>
</dbReference>
<feature type="transmembrane region" description="Helical" evidence="7">
    <location>
        <begin position="371"/>
        <end position="392"/>
    </location>
</feature>
<feature type="transmembrane region" description="Helical" evidence="7">
    <location>
        <begin position="174"/>
        <end position="193"/>
    </location>
</feature>
<feature type="transmembrane region" description="Helical" evidence="7">
    <location>
        <begin position="21"/>
        <end position="42"/>
    </location>
</feature>
<dbReference type="InterPro" id="IPR020846">
    <property type="entry name" value="MFS_dom"/>
</dbReference>
<feature type="transmembrane region" description="Helical" evidence="7">
    <location>
        <begin position="54"/>
        <end position="76"/>
    </location>
</feature>
<feature type="transmembrane region" description="Helical" evidence="7">
    <location>
        <begin position="114"/>
        <end position="135"/>
    </location>
</feature>
<evidence type="ECO:0000256" key="7">
    <source>
        <dbReference type="SAM" id="Phobius"/>
    </source>
</evidence>
<keyword evidence="2" id="KW-1003">Cell membrane</keyword>
<gene>
    <name evidence="9" type="primary">ydhP</name>
    <name evidence="9" type="ORF">ElP_61740</name>
</gene>
<dbReference type="AlphaFoldDB" id="A0A518HBI8"/>
<evidence type="ECO:0000256" key="2">
    <source>
        <dbReference type="ARBA" id="ARBA00022475"/>
    </source>
</evidence>
<dbReference type="SUPFAM" id="SSF103473">
    <property type="entry name" value="MFS general substrate transporter"/>
    <property type="match status" value="1"/>
</dbReference>
<evidence type="ECO:0000259" key="8">
    <source>
        <dbReference type="PROSITE" id="PS50850"/>
    </source>
</evidence>
<name>A0A518HBI8_9BACT</name>
<feature type="transmembrane region" description="Helical" evidence="7">
    <location>
        <begin position="277"/>
        <end position="298"/>
    </location>
</feature>
<dbReference type="InterPro" id="IPR011701">
    <property type="entry name" value="MFS"/>
</dbReference>
<protein>
    <submittedName>
        <fullName evidence="9">Inner membrane transport protein YdhP</fullName>
    </submittedName>
</protein>
<feature type="transmembrane region" description="Helical" evidence="7">
    <location>
        <begin position="147"/>
        <end position="168"/>
    </location>
</feature>
<evidence type="ECO:0000256" key="6">
    <source>
        <dbReference type="SAM" id="MobiDB-lite"/>
    </source>
</evidence>
<reference evidence="9 10" key="1">
    <citation type="submission" date="2019-02" db="EMBL/GenBank/DDBJ databases">
        <title>Deep-cultivation of Planctomycetes and their phenomic and genomic characterization uncovers novel biology.</title>
        <authorList>
            <person name="Wiegand S."/>
            <person name="Jogler M."/>
            <person name="Boedeker C."/>
            <person name="Pinto D."/>
            <person name="Vollmers J."/>
            <person name="Rivas-Marin E."/>
            <person name="Kohn T."/>
            <person name="Peeters S.H."/>
            <person name="Heuer A."/>
            <person name="Rast P."/>
            <person name="Oberbeckmann S."/>
            <person name="Bunk B."/>
            <person name="Jeske O."/>
            <person name="Meyerdierks A."/>
            <person name="Storesund J.E."/>
            <person name="Kallscheuer N."/>
            <person name="Luecker S."/>
            <person name="Lage O.M."/>
            <person name="Pohl T."/>
            <person name="Merkel B.J."/>
            <person name="Hornburger P."/>
            <person name="Mueller R.-W."/>
            <person name="Bruemmer F."/>
            <person name="Labrenz M."/>
            <person name="Spormann A.M."/>
            <person name="Op den Camp H."/>
            <person name="Overmann J."/>
            <person name="Amann R."/>
            <person name="Jetten M.S.M."/>
            <person name="Mascher T."/>
            <person name="Medema M.H."/>
            <person name="Devos D.P."/>
            <person name="Kaster A.-K."/>
            <person name="Ovreas L."/>
            <person name="Rohde M."/>
            <person name="Galperin M.Y."/>
            <person name="Jogler C."/>
        </authorList>
    </citation>
    <scope>NUCLEOTIDE SEQUENCE [LARGE SCALE GENOMIC DNA]</scope>
    <source>
        <strain evidence="9 10">ElP</strain>
    </source>
</reference>
<feature type="domain" description="Major facilitator superfamily (MFS) profile" evidence="8">
    <location>
        <begin position="19"/>
        <end position="393"/>
    </location>
</feature>
<feature type="transmembrane region" description="Helical" evidence="7">
    <location>
        <begin position="250"/>
        <end position="270"/>
    </location>
</feature>
<dbReference type="Proteomes" id="UP000317835">
    <property type="component" value="Chromosome"/>
</dbReference>
<evidence type="ECO:0000256" key="1">
    <source>
        <dbReference type="ARBA" id="ARBA00004651"/>
    </source>
</evidence>
<keyword evidence="10" id="KW-1185">Reference proteome</keyword>
<dbReference type="KEGG" id="tpla:ElP_61740"/>
<keyword evidence="3 7" id="KW-0812">Transmembrane</keyword>
<keyword evidence="5 7" id="KW-0472">Membrane</keyword>
<proteinExistence type="predicted"/>
<dbReference type="PANTHER" id="PTHR43124">
    <property type="entry name" value="PURINE EFFLUX PUMP PBUE"/>
    <property type="match status" value="1"/>
</dbReference>
<dbReference type="PROSITE" id="PS50850">
    <property type="entry name" value="MFS"/>
    <property type="match status" value="1"/>
</dbReference>
<accession>A0A518HBI8</accession>
<evidence type="ECO:0000256" key="3">
    <source>
        <dbReference type="ARBA" id="ARBA00022692"/>
    </source>
</evidence>
<keyword evidence="4 7" id="KW-1133">Transmembrane helix</keyword>
<dbReference type="Pfam" id="PF07690">
    <property type="entry name" value="MFS_1"/>
    <property type="match status" value="1"/>
</dbReference>
<dbReference type="InterPro" id="IPR050189">
    <property type="entry name" value="MFS_Efflux_Transporters"/>
</dbReference>
<evidence type="ECO:0000256" key="5">
    <source>
        <dbReference type="ARBA" id="ARBA00023136"/>
    </source>
</evidence>
<evidence type="ECO:0000313" key="9">
    <source>
        <dbReference type="EMBL" id="QDV38223.1"/>
    </source>
</evidence>
<feature type="transmembrane region" description="Helical" evidence="7">
    <location>
        <begin position="344"/>
        <end position="365"/>
    </location>
</feature>